<dbReference type="SMART" id="SM00331">
    <property type="entry name" value="PP2C_SIG"/>
    <property type="match status" value="1"/>
</dbReference>
<dbReference type="STRING" id="1234409.C683_0162"/>
<accession>K8ZMX4</accession>
<dbReference type="PATRIC" id="fig|1234409.3.peg.134"/>
<evidence type="ECO:0000313" key="3">
    <source>
        <dbReference type="Proteomes" id="UP000016057"/>
    </source>
</evidence>
<dbReference type="InterPro" id="IPR036457">
    <property type="entry name" value="PPM-type-like_dom_sf"/>
</dbReference>
<evidence type="ECO:0000313" key="2">
    <source>
        <dbReference type="EMBL" id="EKU27903.1"/>
    </source>
</evidence>
<dbReference type="RefSeq" id="WP_009488358.1">
    <property type="nucleotide sequence ID" value="NZ_AMYT01000007.1"/>
</dbReference>
<dbReference type="OrthoDB" id="9801841at2"/>
<proteinExistence type="predicted"/>
<protein>
    <submittedName>
        <fullName evidence="2">Protein serine/threonine phosphatase PrpC, regulation of stationary phase</fullName>
    </submittedName>
</protein>
<dbReference type="Pfam" id="PF13672">
    <property type="entry name" value="PP2C_2"/>
    <property type="match status" value="1"/>
</dbReference>
<dbReference type="SUPFAM" id="SSF81606">
    <property type="entry name" value="PP2C-like"/>
    <property type="match status" value="1"/>
</dbReference>
<dbReference type="InterPro" id="IPR015655">
    <property type="entry name" value="PP2C"/>
</dbReference>
<dbReference type="EMBL" id="AMYT01000007">
    <property type="protein sequence ID" value="EKU27903.1"/>
    <property type="molecule type" value="Genomic_DNA"/>
</dbReference>
<keyword evidence="3" id="KW-1185">Reference proteome</keyword>
<dbReference type="SMART" id="SM00332">
    <property type="entry name" value="PP2Cc"/>
    <property type="match status" value="1"/>
</dbReference>
<reference evidence="2 3" key="1">
    <citation type="journal article" date="2013" name="Genome Announc.">
        <title>Draft Genome Sequence of Catellicoccus marimammalium, a Novel Species Commonly Found in Gull Feces.</title>
        <authorList>
            <person name="Weigand M.R."/>
            <person name="Ryu H."/>
            <person name="Bozcek L."/>
            <person name="Konstantinidis K.T."/>
            <person name="Santo Domingo J.W."/>
        </authorList>
    </citation>
    <scope>NUCLEOTIDE SEQUENCE [LARGE SCALE GENOMIC DNA]</scope>
    <source>
        <strain evidence="2 3">M35/04/3</strain>
    </source>
</reference>
<name>K8ZMX4_9ENTE</name>
<comment type="caution">
    <text evidence="2">The sequence shown here is derived from an EMBL/GenBank/DDBJ whole genome shotgun (WGS) entry which is preliminary data.</text>
</comment>
<dbReference type="GO" id="GO:0004722">
    <property type="term" value="F:protein serine/threonine phosphatase activity"/>
    <property type="evidence" value="ECO:0007669"/>
    <property type="project" value="InterPro"/>
</dbReference>
<dbReference type="AlphaFoldDB" id="K8ZMX4"/>
<dbReference type="eggNOG" id="COG0631">
    <property type="taxonomic scope" value="Bacteria"/>
</dbReference>
<dbReference type="PANTHER" id="PTHR47992">
    <property type="entry name" value="PROTEIN PHOSPHATASE"/>
    <property type="match status" value="1"/>
</dbReference>
<dbReference type="PROSITE" id="PS51746">
    <property type="entry name" value="PPM_2"/>
    <property type="match status" value="1"/>
</dbReference>
<dbReference type="CDD" id="cd00143">
    <property type="entry name" value="PP2Cc"/>
    <property type="match status" value="1"/>
</dbReference>
<organism evidence="2 3">
    <name type="scientific">Catellicoccus marimammalium M35/04/3</name>
    <dbReference type="NCBI Taxonomy" id="1234409"/>
    <lineage>
        <taxon>Bacteria</taxon>
        <taxon>Bacillati</taxon>
        <taxon>Bacillota</taxon>
        <taxon>Bacilli</taxon>
        <taxon>Lactobacillales</taxon>
        <taxon>Enterococcaceae</taxon>
        <taxon>Catellicoccus</taxon>
    </lineage>
</organism>
<gene>
    <name evidence="2" type="ORF">C683_0162</name>
</gene>
<dbReference type="NCBIfam" id="NF033484">
    <property type="entry name" value="Stp1_PP2C_phos"/>
    <property type="match status" value="1"/>
</dbReference>
<dbReference type="InterPro" id="IPR001932">
    <property type="entry name" value="PPM-type_phosphatase-like_dom"/>
</dbReference>
<sequence length="246" mass="27398">MEIQLGTDVGQRRKNNEDYAAYFYNEDGQLLVLLADGMGGHQAGDIASRSVVENLGALWKQTDALNVTQASDWLWAQIQLENKKIVDQWYEDENKYGMGTTIIALAVIRSHVVIAHVGDSRVYLLNEQGIQQITEDHSLINILLKNGEIDEEMAANHPKKNMLTSTVGMEGPMEIETCVHKKNSGYFLLCSDGLSSMLTPEEIYQCVMEEKDLSTAVQRLLLLANEAGGYDNITVALLDCEGKEEE</sequence>
<dbReference type="Proteomes" id="UP000016057">
    <property type="component" value="Unassembled WGS sequence"/>
</dbReference>
<evidence type="ECO:0000259" key="1">
    <source>
        <dbReference type="PROSITE" id="PS51746"/>
    </source>
</evidence>
<dbReference type="Gene3D" id="3.60.40.10">
    <property type="entry name" value="PPM-type phosphatase domain"/>
    <property type="match status" value="1"/>
</dbReference>
<feature type="domain" description="PPM-type phosphatase" evidence="1">
    <location>
        <begin position="2"/>
        <end position="240"/>
    </location>
</feature>